<sequence length="472" mass="52063">MKDYRRKRIQIISAVTLVLAGLMILSILWTTIRNTTHDKTYAKQQKEELVSRDSKKVLCGDIIDTNGTVIASAKKDGNGQKIQYEDPYAYTLFVGLTEGMDSPETYGLYELYQDELYSTVKDEEKGATIQMSIDSSLQKYAYNLLKKQNKRGSAIIMDAKTGAVKACAFTPSVNGNNLSSTWKEDLQNSGGFIKPLRNPAVPGSIYKITTSVGILEEGLENEAVKDEGSVKIGNTTLSNSGGAAHGKISLPQGFLSSSNVYFGTMGEKYLKQEKLENLADRFLIGKNLRLDFGTVSSTFYTNNKKTKFTDIQNAWTAIGQNQVQLTIVNAAMIAQTIANDGIMMKPYAVRSIYHGSGQDKTYEMKTKPQEYKKVTEKAVTDKLRQIMKSTGEHYTKQLTGKNTIKAGGKEISIGLKTGTGEIGNNKRNSIWITSMAPADDPEYVIAMNIYDSDEAGKSLLGDIISLYQQAMK</sequence>
<evidence type="ECO:0000313" key="4">
    <source>
        <dbReference type="Proteomes" id="UP000613208"/>
    </source>
</evidence>
<dbReference type="Pfam" id="PF00905">
    <property type="entry name" value="Transpeptidase"/>
    <property type="match status" value="1"/>
</dbReference>
<organism evidence="3 4">
    <name type="scientific">Anaerostipes butyraticus</name>
    <dbReference type="NCBI Taxonomy" id="645466"/>
    <lineage>
        <taxon>Bacteria</taxon>
        <taxon>Bacillati</taxon>
        <taxon>Bacillota</taxon>
        <taxon>Clostridia</taxon>
        <taxon>Lachnospirales</taxon>
        <taxon>Lachnospiraceae</taxon>
        <taxon>Anaerostipes</taxon>
    </lineage>
</organism>
<dbReference type="Proteomes" id="UP000613208">
    <property type="component" value="Unassembled WGS sequence"/>
</dbReference>
<proteinExistence type="predicted"/>
<dbReference type="InterPro" id="IPR012338">
    <property type="entry name" value="Beta-lactam/transpept-like"/>
</dbReference>
<keyword evidence="1" id="KW-1133">Transmembrane helix</keyword>
<protein>
    <submittedName>
        <fullName evidence="3">Penicillin-binding protein</fullName>
    </submittedName>
</protein>
<name>A0A916QAX4_9FIRM</name>
<dbReference type="InterPro" id="IPR050515">
    <property type="entry name" value="Beta-lactam/transpept"/>
</dbReference>
<dbReference type="EMBL" id="BLYI01000031">
    <property type="protein sequence ID" value="GFO85109.1"/>
    <property type="molecule type" value="Genomic_DNA"/>
</dbReference>
<dbReference type="RefSeq" id="WP_201310819.1">
    <property type="nucleotide sequence ID" value="NZ_BLYI01000031.1"/>
</dbReference>
<evidence type="ECO:0000313" key="3">
    <source>
        <dbReference type="EMBL" id="GFO85109.1"/>
    </source>
</evidence>
<dbReference type="GO" id="GO:0071555">
    <property type="term" value="P:cell wall organization"/>
    <property type="evidence" value="ECO:0007669"/>
    <property type="project" value="TreeGrafter"/>
</dbReference>
<gene>
    <name evidence="3" type="ORF">ANBU17_14560</name>
</gene>
<dbReference type="AlphaFoldDB" id="A0A916QAX4"/>
<evidence type="ECO:0000259" key="2">
    <source>
        <dbReference type="Pfam" id="PF00905"/>
    </source>
</evidence>
<dbReference type="PANTHER" id="PTHR30627:SF24">
    <property type="entry name" value="PENICILLIN-BINDING PROTEIN 4B"/>
    <property type="match status" value="1"/>
</dbReference>
<accession>A0A916QAX4</accession>
<dbReference type="InterPro" id="IPR001460">
    <property type="entry name" value="PCN-bd_Tpept"/>
</dbReference>
<dbReference type="PANTHER" id="PTHR30627">
    <property type="entry name" value="PEPTIDOGLYCAN D,D-TRANSPEPTIDASE"/>
    <property type="match status" value="1"/>
</dbReference>
<dbReference type="SUPFAM" id="SSF56601">
    <property type="entry name" value="beta-lactamase/transpeptidase-like"/>
    <property type="match status" value="1"/>
</dbReference>
<keyword evidence="4" id="KW-1185">Reference proteome</keyword>
<reference evidence="3" key="1">
    <citation type="submission" date="2020-06" db="EMBL/GenBank/DDBJ databases">
        <title>Characterization of fructooligosaccharide metabolism and fructooligosaccharide-degrading enzymes in human commensal butyrate producers.</title>
        <authorList>
            <person name="Tanno H."/>
            <person name="Fujii T."/>
            <person name="Hirano K."/>
            <person name="Maeno S."/>
            <person name="Tonozuka T."/>
            <person name="Sakamoto M."/>
            <person name="Ohkuma M."/>
            <person name="Tochio T."/>
            <person name="Endo A."/>
        </authorList>
    </citation>
    <scope>NUCLEOTIDE SEQUENCE</scope>
    <source>
        <strain evidence="3">JCM 17466</strain>
    </source>
</reference>
<comment type="caution">
    <text evidence="3">The sequence shown here is derived from an EMBL/GenBank/DDBJ whole genome shotgun (WGS) entry which is preliminary data.</text>
</comment>
<feature type="transmembrane region" description="Helical" evidence="1">
    <location>
        <begin position="12"/>
        <end position="32"/>
    </location>
</feature>
<dbReference type="Gene3D" id="3.90.1310.10">
    <property type="entry name" value="Penicillin-binding protein 2a (Domain 2)"/>
    <property type="match status" value="1"/>
</dbReference>
<keyword evidence="1" id="KW-0812">Transmembrane</keyword>
<dbReference type="GO" id="GO:0008658">
    <property type="term" value="F:penicillin binding"/>
    <property type="evidence" value="ECO:0007669"/>
    <property type="project" value="InterPro"/>
</dbReference>
<keyword evidence="1" id="KW-0472">Membrane</keyword>
<feature type="domain" description="Penicillin-binding protein transpeptidase" evidence="2">
    <location>
        <begin position="152"/>
        <end position="457"/>
    </location>
</feature>
<dbReference type="GO" id="GO:0005886">
    <property type="term" value="C:plasma membrane"/>
    <property type="evidence" value="ECO:0007669"/>
    <property type="project" value="TreeGrafter"/>
</dbReference>
<dbReference type="Gene3D" id="3.40.710.10">
    <property type="entry name" value="DD-peptidase/beta-lactamase superfamily"/>
    <property type="match status" value="1"/>
</dbReference>
<dbReference type="GO" id="GO:0071972">
    <property type="term" value="F:peptidoglycan L,D-transpeptidase activity"/>
    <property type="evidence" value="ECO:0007669"/>
    <property type="project" value="TreeGrafter"/>
</dbReference>
<evidence type="ECO:0000256" key="1">
    <source>
        <dbReference type="SAM" id="Phobius"/>
    </source>
</evidence>